<dbReference type="STRING" id="91604.ID47_08365"/>
<dbReference type="SUPFAM" id="SSF51316">
    <property type="entry name" value="Mss4-like"/>
    <property type="match status" value="1"/>
</dbReference>
<evidence type="ECO:0000259" key="8">
    <source>
        <dbReference type="PROSITE" id="PS51790"/>
    </source>
</evidence>
<dbReference type="GO" id="GO:0006979">
    <property type="term" value="P:response to oxidative stress"/>
    <property type="evidence" value="ECO:0007669"/>
    <property type="project" value="InterPro"/>
</dbReference>
<reference evidence="9 10" key="1">
    <citation type="submission" date="2014-07" db="EMBL/GenBank/DDBJ databases">
        <title>Comparative genomic insights into amoeba endosymbionts belonging to the families of Holosporaceae and Candidatus Midichloriaceae within Rickettsiales.</title>
        <authorList>
            <person name="Wang Z."/>
            <person name="Wu M."/>
        </authorList>
    </citation>
    <scope>NUCLEOTIDE SEQUENCE [LARGE SCALE GENOMIC DNA]</scope>
    <source>
        <strain evidence="9">PRA3</strain>
    </source>
</reference>
<evidence type="ECO:0000256" key="2">
    <source>
        <dbReference type="ARBA" id="ARBA00007174"/>
    </source>
</evidence>
<evidence type="ECO:0000256" key="3">
    <source>
        <dbReference type="ARBA" id="ARBA00012499"/>
    </source>
</evidence>
<dbReference type="HOGENOM" id="CLU_031040_8_5_5"/>
<evidence type="ECO:0000313" key="9">
    <source>
        <dbReference type="EMBL" id="AIK96731.1"/>
    </source>
</evidence>
<comment type="cofactor">
    <cofactor evidence="1">
        <name>Zn(2+)</name>
        <dbReference type="ChEBI" id="CHEBI:29105"/>
    </cofactor>
</comment>
<dbReference type="RefSeq" id="WP_038465384.1">
    <property type="nucleotide sequence ID" value="NZ_CP008941.1"/>
</dbReference>
<dbReference type="GO" id="GO:0030091">
    <property type="term" value="P:protein repair"/>
    <property type="evidence" value="ECO:0007669"/>
    <property type="project" value="InterPro"/>
</dbReference>
<dbReference type="PANTHER" id="PTHR10173:SF52">
    <property type="entry name" value="METHIONINE-R-SULFOXIDE REDUCTASE B1"/>
    <property type="match status" value="1"/>
</dbReference>
<comment type="catalytic activity">
    <reaction evidence="7">
        <text>L-methionyl-[protein] + [thioredoxin]-disulfide + H2O = L-methionyl-(R)-S-oxide-[protein] + [thioredoxin]-dithiol</text>
        <dbReference type="Rhea" id="RHEA:24164"/>
        <dbReference type="Rhea" id="RHEA-COMP:10698"/>
        <dbReference type="Rhea" id="RHEA-COMP:10700"/>
        <dbReference type="Rhea" id="RHEA-COMP:12313"/>
        <dbReference type="Rhea" id="RHEA-COMP:12314"/>
        <dbReference type="ChEBI" id="CHEBI:15377"/>
        <dbReference type="ChEBI" id="CHEBI:16044"/>
        <dbReference type="ChEBI" id="CHEBI:29950"/>
        <dbReference type="ChEBI" id="CHEBI:45764"/>
        <dbReference type="ChEBI" id="CHEBI:50058"/>
        <dbReference type="EC" id="1.8.4.12"/>
    </reaction>
</comment>
<dbReference type="Proteomes" id="UP000028926">
    <property type="component" value="Chromosome"/>
</dbReference>
<organism evidence="9 10">
    <name type="scientific">Candidatus Odyssella acanthamoebae</name>
    <dbReference type="NCBI Taxonomy" id="91604"/>
    <lineage>
        <taxon>Bacteria</taxon>
        <taxon>Pseudomonadati</taxon>
        <taxon>Pseudomonadota</taxon>
        <taxon>Alphaproteobacteria</taxon>
        <taxon>Holosporales</taxon>
        <taxon>Candidatus Paracaedibacteraceae</taxon>
        <taxon>Candidatus Odyssella</taxon>
    </lineage>
</organism>
<evidence type="ECO:0000256" key="4">
    <source>
        <dbReference type="ARBA" id="ARBA00022723"/>
    </source>
</evidence>
<dbReference type="GO" id="GO:0033743">
    <property type="term" value="F:peptide-methionine (R)-S-oxide reductase activity"/>
    <property type="evidence" value="ECO:0007669"/>
    <property type="project" value="UniProtKB-EC"/>
</dbReference>
<dbReference type="NCBIfam" id="TIGR00357">
    <property type="entry name" value="peptide-methionine (R)-S-oxide reductase MsrB"/>
    <property type="match status" value="1"/>
</dbReference>
<name>A0A077AWC5_9PROT</name>
<sequence>MLNWNDIIRYAMEGNPVPDHRVEKTEAEWLQLLTPEEFRITRQKGTEASYSGALCHLYEPGIYACICCDSALFEARLKFDSGTGWPSFTHPIQDNAVKYEMDRSLAQVRVEVMCNTCDSHLGHVFPDGPEPMGLRYCINSVAIQLTAL</sequence>
<dbReference type="PANTHER" id="PTHR10173">
    <property type="entry name" value="METHIONINE SULFOXIDE REDUCTASE"/>
    <property type="match status" value="1"/>
</dbReference>
<keyword evidence="4" id="KW-0479">Metal-binding</keyword>
<keyword evidence="10" id="KW-1185">Reference proteome</keyword>
<evidence type="ECO:0000313" key="10">
    <source>
        <dbReference type="Proteomes" id="UP000028926"/>
    </source>
</evidence>
<comment type="similarity">
    <text evidence="2">Belongs to the MsrB Met sulfoxide reductase family.</text>
</comment>
<dbReference type="EMBL" id="CP008941">
    <property type="protein sequence ID" value="AIK96731.1"/>
    <property type="molecule type" value="Genomic_DNA"/>
</dbReference>
<accession>A0A077AWC5</accession>
<evidence type="ECO:0000256" key="6">
    <source>
        <dbReference type="ARBA" id="ARBA00023002"/>
    </source>
</evidence>
<dbReference type="InterPro" id="IPR002579">
    <property type="entry name" value="Met_Sox_Rdtase_MsrB_dom"/>
</dbReference>
<dbReference type="EC" id="1.8.4.12" evidence="3"/>
<dbReference type="PROSITE" id="PS51790">
    <property type="entry name" value="MSRB"/>
    <property type="match status" value="1"/>
</dbReference>
<evidence type="ECO:0000256" key="5">
    <source>
        <dbReference type="ARBA" id="ARBA00022833"/>
    </source>
</evidence>
<dbReference type="OrthoDB" id="9785497at2"/>
<dbReference type="FunFam" id="2.170.150.20:FF:000001">
    <property type="entry name" value="Peptide methionine sulfoxide reductase MsrB"/>
    <property type="match status" value="1"/>
</dbReference>
<evidence type="ECO:0000256" key="1">
    <source>
        <dbReference type="ARBA" id="ARBA00001947"/>
    </source>
</evidence>
<evidence type="ECO:0000256" key="7">
    <source>
        <dbReference type="ARBA" id="ARBA00048488"/>
    </source>
</evidence>
<dbReference type="Gene3D" id="2.170.150.20">
    <property type="entry name" value="Peptide methionine sulfoxide reductase"/>
    <property type="match status" value="1"/>
</dbReference>
<gene>
    <name evidence="9" type="ORF">ID47_08365</name>
</gene>
<proteinExistence type="inferred from homology"/>
<feature type="domain" description="MsrB" evidence="8">
    <location>
        <begin position="26"/>
        <end position="148"/>
    </location>
</feature>
<dbReference type="GO" id="GO:0005737">
    <property type="term" value="C:cytoplasm"/>
    <property type="evidence" value="ECO:0007669"/>
    <property type="project" value="TreeGrafter"/>
</dbReference>
<keyword evidence="6" id="KW-0560">Oxidoreductase</keyword>
<dbReference type="InterPro" id="IPR028427">
    <property type="entry name" value="Met_Sox_Rdtase_MsrB"/>
</dbReference>
<dbReference type="GO" id="GO:0046872">
    <property type="term" value="F:metal ion binding"/>
    <property type="evidence" value="ECO:0007669"/>
    <property type="project" value="UniProtKB-KW"/>
</dbReference>
<protein>
    <recommendedName>
        <fullName evidence="3">peptide-methionine (R)-S-oxide reductase</fullName>
        <ecNumber evidence="3">1.8.4.12</ecNumber>
    </recommendedName>
</protein>
<dbReference type="KEGG" id="paca:ID47_08365"/>
<dbReference type="Pfam" id="PF01641">
    <property type="entry name" value="SelR"/>
    <property type="match status" value="1"/>
</dbReference>
<dbReference type="eggNOG" id="COG0229">
    <property type="taxonomic scope" value="Bacteria"/>
</dbReference>
<dbReference type="InterPro" id="IPR011057">
    <property type="entry name" value="Mss4-like_sf"/>
</dbReference>
<keyword evidence="5" id="KW-0862">Zinc</keyword>
<dbReference type="AlphaFoldDB" id="A0A077AWC5"/>